<keyword evidence="3" id="KW-1185">Reference proteome</keyword>
<accession>A0A816B0I4</accession>
<organism evidence="1 3">
    <name type="scientific">Didymodactylos carnosus</name>
    <dbReference type="NCBI Taxonomy" id="1234261"/>
    <lineage>
        <taxon>Eukaryota</taxon>
        <taxon>Metazoa</taxon>
        <taxon>Spiralia</taxon>
        <taxon>Gnathifera</taxon>
        <taxon>Rotifera</taxon>
        <taxon>Eurotatoria</taxon>
        <taxon>Bdelloidea</taxon>
        <taxon>Philodinida</taxon>
        <taxon>Philodinidae</taxon>
        <taxon>Didymodactylos</taxon>
    </lineage>
</organism>
<dbReference type="Proteomes" id="UP000663829">
    <property type="component" value="Unassembled WGS sequence"/>
</dbReference>
<evidence type="ECO:0000313" key="2">
    <source>
        <dbReference type="EMBL" id="CAF4481452.1"/>
    </source>
</evidence>
<protein>
    <submittedName>
        <fullName evidence="1">Uncharacterized protein</fullName>
    </submittedName>
</protein>
<comment type="caution">
    <text evidence="1">The sequence shown here is derived from an EMBL/GenBank/DDBJ whole genome shotgun (WGS) entry which is preliminary data.</text>
</comment>
<dbReference type="EMBL" id="CAJNOQ010036216">
    <property type="protein sequence ID" value="CAF1603162.1"/>
    <property type="molecule type" value="Genomic_DNA"/>
</dbReference>
<dbReference type="Proteomes" id="UP000681722">
    <property type="component" value="Unassembled WGS sequence"/>
</dbReference>
<dbReference type="EMBL" id="CAJOBC010102692">
    <property type="protein sequence ID" value="CAF4481452.1"/>
    <property type="molecule type" value="Genomic_DNA"/>
</dbReference>
<gene>
    <name evidence="1" type="ORF">GPM918_LOCUS42583</name>
    <name evidence="2" type="ORF">SRO942_LOCUS43856</name>
</gene>
<dbReference type="AlphaFoldDB" id="A0A816B0I4"/>
<evidence type="ECO:0000313" key="3">
    <source>
        <dbReference type="Proteomes" id="UP000663829"/>
    </source>
</evidence>
<dbReference type="OrthoDB" id="424490at2759"/>
<proteinExistence type="predicted"/>
<name>A0A816B0I4_9BILA</name>
<evidence type="ECO:0000313" key="1">
    <source>
        <dbReference type="EMBL" id="CAF1603162.1"/>
    </source>
</evidence>
<reference evidence="1" key="1">
    <citation type="submission" date="2021-02" db="EMBL/GenBank/DDBJ databases">
        <authorList>
            <person name="Nowell W R."/>
        </authorList>
    </citation>
    <scope>NUCLEOTIDE SEQUENCE</scope>
</reference>
<sequence>MAVRECHTCTDTLESIIWFCQTLGLLPYNPITKCSNGHNNWCMGQSSRANGKYKWRCREKDCKLTRSIRDGTFFSGSKLEIQQVLDLMFYWPQGVDTHDLILMTFFDDIANLLV</sequence>